<dbReference type="RefSeq" id="WP_249246661.1">
    <property type="nucleotide sequence ID" value="NZ_JAKPBZ010000116.1"/>
</dbReference>
<dbReference type="PANTHER" id="PTHR11487">
    <property type="entry name" value="THIOESTERASE"/>
    <property type="match status" value="1"/>
</dbReference>
<feature type="domain" description="Thioesterase" evidence="2">
    <location>
        <begin position="23"/>
        <end position="240"/>
    </location>
</feature>
<dbReference type="EMBL" id="JAKPBZ010000116">
    <property type="protein sequence ID" value="MCL2895834.1"/>
    <property type="molecule type" value="Genomic_DNA"/>
</dbReference>
<dbReference type="InterPro" id="IPR001031">
    <property type="entry name" value="Thioesterase"/>
</dbReference>
<dbReference type="InterPro" id="IPR012223">
    <property type="entry name" value="TEII"/>
</dbReference>
<sequence length="256" mass="29497">MSRIIVYSPLLRHLGGRINAPIHLICFPHAGGSASYFRSWAEALPAEIALFALQLPLREERIDDEPVTSIGSLIKQLWDQLSRVPRQQRILFGHSMGATLAWELALALQKKGIPPRHLFISGQMPPDHTRQTQFHRAEEDVLIAEVARFSATPPLLFEHPDIRELVLAQLRHDYALIENWQPTTRSMLYIPITFFHGLQDSEVTESAAQEWSRFTRGTFQLRCWPGDHFYLNLHWRAMLQQITLSLDIPVHYPDMP</sequence>
<dbReference type="SUPFAM" id="SSF53474">
    <property type="entry name" value="alpha/beta-Hydrolases"/>
    <property type="match status" value="1"/>
</dbReference>
<comment type="caution">
    <text evidence="3">The sequence shown here is derived from an EMBL/GenBank/DDBJ whole genome shotgun (WGS) entry which is preliminary data.</text>
</comment>
<evidence type="ECO:0000259" key="2">
    <source>
        <dbReference type="Pfam" id="PF00975"/>
    </source>
</evidence>
<accession>A0ABT0N2Z3</accession>
<dbReference type="PANTHER" id="PTHR11487:SF0">
    <property type="entry name" value="S-ACYL FATTY ACID SYNTHASE THIOESTERASE, MEDIUM CHAIN"/>
    <property type="match status" value="1"/>
</dbReference>
<organism evidence="3 4">
    <name type="scientific">Brenneria tiliae</name>
    <dbReference type="NCBI Taxonomy" id="2914984"/>
    <lineage>
        <taxon>Bacteria</taxon>
        <taxon>Pseudomonadati</taxon>
        <taxon>Pseudomonadota</taxon>
        <taxon>Gammaproteobacteria</taxon>
        <taxon>Enterobacterales</taxon>
        <taxon>Pectobacteriaceae</taxon>
        <taxon>Brenneria</taxon>
    </lineage>
</organism>
<dbReference type="Gene3D" id="3.40.50.1820">
    <property type="entry name" value="alpha/beta hydrolase"/>
    <property type="match status" value="1"/>
</dbReference>
<name>A0ABT0N2Z3_9GAMM</name>
<keyword evidence="3" id="KW-0378">Hydrolase</keyword>
<proteinExistence type="inferred from homology"/>
<evidence type="ECO:0000256" key="1">
    <source>
        <dbReference type="ARBA" id="ARBA00007169"/>
    </source>
</evidence>
<reference evidence="3 4" key="1">
    <citation type="submission" date="2022-02" db="EMBL/GenBank/DDBJ databases">
        <title>Description of Brenneria tiliae sp. nov. isolated from symptomatic Tilia x moltkei and Tilia x europaea trees in the UK.</title>
        <authorList>
            <person name="Kile H."/>
        </authorList>
    </citation>
    <scope>NUCLEOTIDE SEQUENCE [LARGE SCALE GENOMIC DNA]</scope>
    <source>
        <strain evidence="3 4">MC1SB4.1</strain>
    </source>
</reference>
<dbReference type="GO" id="GO:0016787">
    <property type="term" value="F:hydrolase activity"/>
    <property type="evidence" value="ECO:0007669"/>
    <property type="project" value="UniProtKB-KW"/>
</dbReference>
<dbReference type="Pfam" id="PF00975">
    <property type="entry name" value="Thioesterase"/>
    <property type="match status" value="1"/>
</dbReference>
<evidence type="ECO:0000313" key="3">
    <source>
        <dbReference type="EMBL" id="MCL2895834.1"/>
    </source>
</evidence>
<comment type="similarity">
    <text evidence="1">Belongs to the thioesterase family.</text>
</comment>
<gene>
    <name evidence="3" type="ORF">MFP26_24465</name>
</gene>
<dbReference type="Proteomes" id="UP001203069">
    <property type="component" value="Unassembled WGS sequence"/>
</dbReference>
<protein>
    <submittedName>
        <fullName evidence="3">Alpha/beta fold hydrolase</fullName>
    </submittedName>
</protein>
<keyword evidence="4" id="KW-1185">Reference proteome</keyword>
<evidence type="ECO:0000313" key="4">
    <source>
        <dbReference type="Proteomes" id="UP001203069"/>
    </source>
</evidence>
<dbReference type="InterPro" id="IPR029058">
    <property type="entry name" value="AB_hydrolase_fold"/>
</dbReference>